<name>A0A9D5AH03_PEA</name>
<gene>
    <name evidence="1" type="ORF">KIW84_056520</name>
</gene>
<evidence type="ECO:0000313" key="2">
    <source>
        <dbReference type="Proteomes" id="UP001058974"/>
    </source>
</evidence>
<reference evidence="1 2" key="1">
    <citation type="journal article" date="2022" name="Nat. Genet.">
        <title>Improved pea reference genome and pan-genome highlight genomic features and evolutionary characteristics.</title>
        <authorList>
            <person name="Yang T."/>
            <person name="Liu R."/>
            <person name="Luo Y."/>
            <person name="Hu S."/>
            <person name="Wang D."/>
            <person name="Wang C."/>
            <person name="Pandey M.K."/>
            <person name="Ge S."/>
            <person name="Xu Q."/>
            <person name="Li N."/>
            <person name="Li G."/>
            <person name="Huang Y."/>
            <person name="Saxena R.K."/>
            <person name="Ji Y."/>
            <person name="Li M."/>
            <person name="Yan X."/>
            <person name="He Y."/>
            <person name="Liu Y."/>
            <person name="Wang X."/>
            <person name="Xiang C."/>
            <person name="Varshney R.K."/>
            <person name="Ding H."/>
            <person name="Gao S."/>
            <person name="Zong X."/>
        </authorList>
    </citation>
    <scope>NUCLEOTIDE SEQUENCE [LARGE SCALE GENOMIC DNA]</scope>
    <source>
        <strain evidence="1 2">cv. Zhongwan 6</strain>
    </source>
</reference>
<proteinExistence type="predicted"/>
<dbReference type="Proteomes" id="UP001058974">
    <property type="component" value="Chromosome 5"/>
</dbReference>
<comment type="caution">
    <text evidence="1">The sequence shown here is derived from an EMBL/GenBank/DDBJ whole genome shotgun (WGS) entry which is preliminary data.</text>
</comment>
<sequence length="285" mass="30719">MQKLGYKFVVQAKFLSRPPLVLWPMAYGPLGAVSNSRIVQNATKVYSPSTFVGLDVHSKIGVQIRCAGQVFVAPASRLVARSLWTTRPRFWCSRLSRPVARSISTTSLGRKSRIVRNVPKIYSPSKFGGIDVHAKIGIRKSRTVRNVPKIYSPSKFGGIDVHAKIGIKISCLGQGVVTPASRPVARGVSMISFDRKSRINRNAPKLCSPSTFGGIDIHAKIGIKICCLGQCVVAPASRPVARGVSTICSDRKSGIIRNASKLCSTSTFGGIDVHAKIGIKIHCLG</sequence>
<dbReference type="EMBL" id="JAMSHJ010000005">
    <property type="protein sequence ID" value="KAI5411472.1"/>
    <property type="molecule type" value="Genomic_DNA"/>
</dbReference>
<evidence type="ECO:0000313" key="1">
    <source>
        <dbReference type="EMBL" id="KAI5411472.1"/>
    </source>
</evidence>
<dbReference type="AlphaFoldDB" id="A0A9D5AH03"/>
<accession>A0A9D5AH03</accession>
<dbReference type="Gramene" id="Psat05G0652000-T1">
    <property type="protein sequence ID" value="KAI5411472.1"/>
    <property type="gene ID" value="KIW84_056520"/>
</dbReference>
<keyword evidence="2" id="KW-1185">Reference proteome</keyword>
<protein>
    <submittedName>
        <fullName evidence="1">Uncharacterized protein</fullName>
    </submittedName>
</protein>
<organism evidence="1 2">
    <name type="scientific">Pisum sativum</name>
    <name type="common">Garden pea</name>
    <name type="synonym">Lathyrus oleraceus</name>
    <dbReference type="NCBI Taxonomy" id="3888"/>
    <lineage>
        <taxon>Eukaryota</taxon>
        <taxon>Viridiplantae</taxon>
        <taxon>Streptophyta</taxon>
        <taxon>Embryophyta</taxon>
        <taxon>Tracheophyta</taxon>
        <taxon>Spermatophyta</taxon>
        <taxon>Magnoliopsida</taxon>
        <taxon>eudicotyledons</taxon>
        <taxon>Gunneridae</taxon>
        <taxon>Pentapetalae</taxon>
        <taxon>rosids</taxon>
        <taxon>fabids</taxon>
        <taxon>Fabales</taxon>
        <taxon>Fabaceae</taxon>
        <taxon>Papilionoideae</taxon>
        <taxon>50 kb inversion clade</taxon>
        <taxon>NPAAA clade</taxon>
        <taxon>Hologalegina</taxon>
        <taxon>IRL clade</taxon>
        <taxon>Fabeae</taxon>
        <taxon>Lathyrus</taxon>
    </lineage>
</organism>